<evidence type="ECO:0000313" key="8">
    <source>
        <dbReference type="Proteomes" id="UP000050761"/>
    </source>
</evidence>
<evidence type="ECO:0000256" key="1">
    <source>
        <dbReference type="ARBA" id="ARBA00004141"/>
    </source>
</evidence>
<dbReference type="AlphaFoldDB" id="A0A183GI47"/>
<feature type="transmembrane region" description="Helical" evidence="5">
    <location>
        <begin position="107"/>
        <end position="129"/>
    </location>
</feature>
<dbReference type="PANTHER" id="PTHR18945">
    <property type="entry name" value="NEUROTRANSMITTER GATED ION CHANNEL"/>
    <property type="match status" value="1"/>
</dbReference>
<evidence type="ECO:0000256" key="5">
    <source>
        <dbReference type="SAM" id="Phobius"/>
    </source>
</evidence>
<evidence type="ECO:0000313" key="9">
    <source>
        <dbReference type="WBParaSite" id="HPBE_0002228601-mRNA-1"/>
    </source>
</evidence>
<dbReference type="Pfam" id="PF02931">
    <property type="entry name" value="Neur_chan_LBD"/>
    <property type="match status" value="1"/>
</dbReference>
<evidence type="ECO:0000256" key="4">
    <source>
        <dbReference type="ARBA" id="ARBA00023136"/>
    </source>
</evidence>
<keyword evidence="4 5" id="KW-0472">Membrane</keyword>
<accession>A0A3P8DI64</accession>
<name>A0A183GI47_HELPZ</name>
<dbReference type="GO" id="GO:0005230">
    <property type="term" value="F:extracellular ligand-gated monoatomic ion channel activity"/>
    <property type="evidence" value="ECO:0007669"/>
    <property type="project" value="InterPro"/>
</dbReference>
<evidence type="ECO:0000259" key="6">
    <source>
        <dbReference type="Pfam" id="PF02931"/>
    </source>
</evidence>
<dbReference type="GO" id="GO:0016020">
    <property type="term" value="C:membrane"/>
    <property type="evidence" value="ECO:0007669"/>
    <property type="project" value="UniProtKB-SubCell"/>
</dbReference>
<gene>
    <name evidence="7" type="ORF">HPBE_LOCUS22285</name>
</gene>
<accession>A0A183GI47</accession>
<dbReference type="InterPro" id="IPR036719">
    <property type="entry name" value="Neuro-gated_channel_TM_sf"/>
</dbReference>
<dbReference type="InterPro" id="IPR006201">
    <property type="entry name" value="Neur_channel"/>
</dbReference>
<keyword evidence="3 5" id="KW-1133">Transmembrane helix</keyword>
<evidence type="ECO:0000256" key="3">
    <source>
        <dbReference type="ARBA" id="ARBA00022989"/>
    </source>
</evidence>
<organism evidence="8 9">
    <name type="scientific">Heligmosomoides polygyrus</name>
    <name type="common">Parasitic roundworm</name>
    <dbReference type="NCBI Taxonomy" id="6339"/>
    <lineage>
        <taxon>Eukaryota</taxon>
        <taxon>Metazoa</taxon>
        <taxon>Ecdysozoa</taxon>
        <taxon>Nematoda</taxon>
        <taxon>Chromadorea</taxon>
        <taxon>Rhabditida</taxon>
        <taxon>Rhabditina</taxon>
        <taxon>Rhabditomorpha</taxon>
        <taxon>Strongyloidea</taxon>
        <taxon>Heligmosomidae</taxon>
        <taxon>Heligmosomoides</taxon>
    </lineage>
</organism>
<dbReference type="InterPro" id="IPR006202">
    <property type="entry name" value="Neur_chan_lig-bd"/>
</dbReference>
<dbReference type="InterPro" id="IPR018000">
    <property type="entry name" value="Neurotransmitter_ion_chnl_CS"/>
</dbReference>
<dbReference type="GO" id="GO:0004888">
    <property type="term" value="F:transmembrane signaling receptor activity"/>
    <property type="evidence" value="ECO:0007669"/>
    <property type="project" value="InterPro"/>
</dbReference>
<keyword evidence="2 5" id="KW-0812">Transmembrane</keyword>
<evidence type="ECO:0000313" key="7">
    <source>
        <dbReference type="EMBL" id="VDP31594.1"/>
    </source>
</evidence>
<dbReference type="PROSITE" id="PS00236">
    <property type="entry name" value="NEUROTR_ION_CHANNEL"/>
    <property type="match status" value="1"/>
</dbReference>
<dbReference type="SUPFAM" id="SSF90112">
    <property type="entry name" value="Neurotransmitter-gated ion-channel transmembrane pore"/>
    <property type="match status" value="1"/>
</dbReference>
<dbReference type="EMBL" id="UZAH01033837">
    <property type="protein sequence ID" value="VDP31594.1"/>
    <property type="molecule type" value="Genomic_DNA"/>
</dbReference>
<protein>
    <submittedName>
        <fullName evidence="9">Neur_chan_LBD domain-containing protein</fullName>
    </submittedName>
</protein>
<evidence type="ECO:0000256" key="2">
    <source>
        <dbReference type="ARBA" id="ARBA00022692"/>
    </source>
</evidence>
<comment type="subcellular location">
    <subcellularLocation>
        <location evidence="1">Membrane</location>
        <topology evidence="1">Multi-pass membrane protein</topology>
    </subcellularLocation>
</comment>
<sequence length="148" mass="16317">MNSSGAMGFFVPTLTSTVCTIKVKDFPFDEQRCSINVMAQSFALNEYGIDAVYDPDALVNSPGRSLGNGEWQVLNISLTIDYVNTGQLINSYEVSKFVFHLKRNPSFYITMVITPSFVINVLSILGVFLKAADSMGKVSFVFPVCAYL</sequence>
<dbReference type="OrthoDB" id="5827131at2759"/>
<dbReference type="Proteomes" id="UP000050761">
    <property type="component" value="Unassembled WGS sequence"/>
</dbReference>
<feature type="domain" description="Neurotransmitter-gated ion-channel ligand-binding" evidence="6">
    <location>
        <begin position="2"/>
        <end position="105"/>
    </location>
</feature>
<dbReference type="InterPro" id="IPR036734">
    <property type="entry name" value="Neur_chan_lig-bd_sf"/>
</dbReference>
<keyword evidence="8" id="KW-1185">Reference proteome</keyword>
<dbReference type="SUPFAM" id="SSF63712">
    <property type="entry name" value="Nicotinic receptor ligand binding domain-like"/>
    <property type="match status" value="1"/>
</dbReference>
<dbReference type="WBParaSite" id="HPBE_0002228601-mRNA-1">
    <property type="protein sequence ID" value="HPBE_0002228601-mRNA-1"/>
    <property type="gene ID" value="HPBE_0002228601"/>
</dbReference>
<dbReference type="Gene3D" id="2.70.170.10">
    <property type="entry name" value="Neurotransmitter-gated ion-channel ligand-binding domain"/>
    <property type="match status" value="1"/>
</dbReference>
<proteinExistence type="predicted"/>
<reference evidence="7 8" key="1">
    <citation type="submission" date="2018-11" db="EMBL/GenBank/DDBJ databases">
        <authorList>
            <consortium name="Pathogen Informatics"/>
        </authorList>
    </citation>
    <scope>NUCLEOTIDE SEQUENCE [LARGE SCALE GENOMIC DNA]</scope>
</reference>
<reference evidence="9" key="2">
    <citation type="submission" date="2019-09" db="UniProtKB">
        <authorList>
            <consortium name="WormBaseParasite"/>
        </authorList>
    </citation>
    <scope>IDENTIFICATION</scope>
</reference>